<sequence length="281" mass="32359">DYRWKFVPAIPFEPNPSEQLIDELGIAYEPDGEMPSMRVGHTVVAYQGKAYMWGGYCPITNIMCSKIYCFDPEQKTWSVIPTASRTPSGRAKHTAIVYDSMMFIYGGMENDSGQIPRERFQHTACVIDDKMYVYGGVDANRRELYLDVLNLNQGHWERPNTRGQRPNGVRAACSWVHNKKMYIFGGCRNRDERYIATLHRFDPETLIWCKIEPFGLNGPMSRERHCGVLVGDCAYVFSDWTLKDLAAIAVIRHRLNFVDSDELPLELRIDLDMMITRNDVL</sequence>
<dbReference type="SUPFAM" id="SSF117281">
    <property type="entry name" value="Kelch motif"/>
    <property type="match status" value="1"/>
</dbReference>
<dbReference type="Gene3D" id="2.120.10.80">
    <property type="entry name" value="Kelch-type beta propeller"/>
    <property type="match status" value="2"/>
</dbReference>
<evidence type="ECO:0000313" key="3">
    <source>
        <dbReference type="Proteomes" id="UP000276991"/>
    </source>
</evidence>
<dbReference type="STRING" id="6277.A0A498SQ98"/>
<gene>
    <name evidence="2" type="ORF">NAV_LOCUS9337</name>
</gene>
<dbReference type="AlphaFoldDB" id="A0A498SQ98"/>
<dbReference type="Pfam" id="PF24681">
    <property type="entry name" value="Kelch_KLHDC2_KLHL20_DRC7"/>
    <property type="match status" value="1"/>
</dbReference>
<keyword evidence="1" id="KW-0880">Kelch repeat</keyword>
<accession>A0A498SQ98</accession>
<dbReference type="InterPro" id="IPR006652">
    <property type="entry name" value="Kelch_1"/>
</dbReference>
<feature type="non-terminal residue" evidence="2">
    <location>
        <position position="1"/>
    </location>
</feature>
<dbReference type="GO" id="GO:0003682">
    <property type="term" value="F:chromatin binding"/>
    <property type="evidence" value="ECO:0007669"/>
    <property type="project" value="InterPro"/>
</dbReference>
<reference evidence="2 3" key="1">
    <citation type="submission" date="2018-08" db="EMBL/GenBank/DDBJ databases">
        <authorList>
            <person name="Laetsch R D."/>
            <person name="Stevens L."/>
            <person name="Kumar S."/>
            <person name="Blaxter L. M."/>
        </authorList>
    </citation>
    <scope>NUCLEOTIDE SEQUENCE [LARGE SCALE GENOMIC DNA]</scope>
</reference>
<name>A0A498SQ98_ACAVI</name>
<dbReference type="InterPro" id="IPR015915">
    <property type="entry name" value="Kelch-typ_b-propeller"/>
</dbReference>
<dbReference type="PANTHER" id="PTHR46461:SF1">
    <property type="entry name" value="KELCH DOMAIN-CONTAINING PROTEIN 3"/>
    <property type="match status" value="1"/>
</dbReference>
<evidence type="ECO:0008006" key="4">
    <source>
        <dbReference type="Google" id="ProtNLM"/>
    </source>
</evidence>
<dbReference type="Proteomes" id="UP000276991">
    <property type="component" value="Unassembled WGS sequence"/>
</dbReference>
<evidence type="ECO:0000313" key="2">
    <source>
        <dbReference type="EMBL" id="VBB34546.1"/>
    </source>
</evidence>
<dbReference type="OrthoDB" id="432528at2759"/>
<dbReference type="EMBL" id="UPTC01003671">
    <property type="protein sequence ID" value="VBB34546.1"/>
    <property type="molecule type" value="Genomic_DNA"/>
</dbReference>
<protein>
    <recommendedName>
        <fullName evidence="4">Kelch repeat protein</fullName>
    </recommendedName>
</protein>
<organism evidence="2 3">
    <name type="scientific">Acanthocheilonema viteae</name>
    <name type="common">Filarial nematode worm</name>
    <name type="synonym">Dipetalonema viteae</name>
    <dbReference type="NCBI Taxonomy" id="6277"/>
    <lineage>
        <taxon>Eukaryota</taxon>
        <taxon>Metazoa</taxon>
        <taxon>Ecdysozoa</taxon>
        <taxon>Nematoda</taxon>
        <taxon>Chromadorea</taxon>
        <taxon>Rhabditida</taxon>
        <taxon>Spirurina</taxon>
        <taxon>Spiruromorpha</taxon>
        <taxon>Filarioidea</taxon>
        <taxon>Onchocercidae</taxon>
        <taxon>Acanthocheilonema</taxon>
    </lineage>
</organism>
<dbReference type="InterPro" id="IPR052637">
    <property type="entry name" value="KLHDC3-like"/>
</dbReference>
<dbReference type="Pfam" id="PF01344">
    <property type="entry name" value="Kelch_1"/>
    <property type="match status" value="1"/>
</dbReference>
<keyword evidence="3" id="KW-1185">Reference proteome</keyword>
<proteinExistence type="predicted"/>
<dbReference type="PANTHER" id="PTHR46461">
    <property type="entry name" value="KELCH DOMAIN-CONTAINING PROTEIN 3"/>
    <property type="match status" value="1"/>
</dbReference>
<dbReference type="GO" id="GO:0005737">
    <property type="term" value="C:cytoplasm"/>
    <property type="evidence" value="ECO:0007669"/>
    <property type="project" value="TreeGrafter"/>
</dbReference>
<evidence type="ECO:0000256" key="1">
    <source>
        <dbReference type="ARBA" id="ARBA00022441"/>
    </source>
</evidence>